<accession>A0AAJ6CGG2</accession>
<organism evidence="16 17">
    <name type="scientific">Malassezia yamatoensis</name>
    <dbReference type="NCBI Taxonomy" id="253288"/>
    <lineage>
        <taxon>Eukaryota</taxon>
        <taxon>Fungi</taxon>
        <taxon>Dikarya</taxon>
        <taxon>Basidiomycota</taxon>
        <taxon>Ustilaginomycotina</taxon>
        <taxon>Malasseziomycetes</taxon>
        <taxon>Malasseziales</taxon>
        <taxon>Malasseziaceae</taxon>
        <taxon>Malassezia</taxon>
    </lineage>
</organism>
<dbReference type="PROSITE" id="PS00108">
    <property type="entry name" value="PROTEIN_KINASE_ST"/>
    <property type="match status" value="1"/>
</dbReference>
<feature type="compositionally biased region" description="Low complexity" evidence="13">
    <location>
        <begin position="546"/>
        <end position="555"/>
    </location>
</feature>
<dbReference type="CDD" id="cd23823">
    <property type="entry name" value="RWD_GCN2"/>
    <property type="match status" value="1"/>
</dbReference>
<evidence type="ECO:0000259" key="14">
    <source>
        <dbReference type="PROSITE" id="PS50011"/>
    </source>
</evidence>
<dbReference type="Pfam" id="PF05773">
    <property type="entry name" value="RWD"/>
    <property type="match status" value="1"/>
</dbReference>
<dbReference type="GO" id="GO:0000077">
    <property type="term" value="P:DNA damage checkpoint signaling"/>
    <property type="evidence" value="ECO:0007669"/>
    <property type="project" value="InterPro"/>
</dbReference>
<keyword evidence="17" id="KW-1185">Reference proteome</keyword>
<dbReference type="SMART" id="SM00591">
    <property type="entry name" value="RWD"/>
    <property type="match status" value="1"/>
</dbReference>
<feature type="region of interest" description="Disordered" evidence="13">
    <location>
        <begin position="1537"/>
        <end position="1567"/>
    </location>
</feature>
<dbReference type="PANTHER" id="PTHR11042">
    <property type="entry name" value="EUKARYOTIC TRANSLATION INITIATION FACTOR 2-ALPHA KINASE EIF2-ALPHA KINASE -RELATED"/>
    <property type="match status" value="1"/>
</dbReference>
<feature type="compositionally biased region" description="Polar residues" evidence="13">
    <location>
        <begin position="1649"/>
        <end position="1671"/>
    </location>
</feature>
<dbReference type="FunFam" id="3.30.200.20:FF:000379">
    <property type="entry name" value="eIF-2-alpha kinase GCN2"/>
    <property type="match status" value="1"/>
</dbReference>
<keyword evidence="2 16" id="KW-0723">Serine/threonine-protein kinase</keyword>
<dbReference type="Gene3D" id="1.10.510.10">
    <property type="entry name" value="Transferase(Phosphotransferase) domain 1"/>
    <property type="match status" value="2"/>
</dbReference>
<dbReference type="Proteomes" id="UP001219567">
    <property type="component" value="Chromosome 1"/>
</dbReference>
<evidence type="ECO:0000256" key="4">
    <source>
        <dbReference type="ARBA" id="ARBA00022741"/>
    </source>
</evidence>
<dbReference type="GO" id="GO:0009893">
    <property type="term" value="P:positive regulation of metabolic process"/>
    <property type="evidence" value="ECO:0007669"/>
    <property type="project" value="UniProtKB-ARBA"/>
</dbReference>
<feature type="domain" description="RWD" evidence="15">
    <location>
        <begin position="18"/>
        <end position="133"/>
    </location>
</feature>
<feature type="region of interest" description="Disordered" evidence="13">
    <location>
        <begin position="529"/>
        <end position="555"/>
    </location>
</feature>
<dbReference type="InterPro" id="IPR041715">
    <property type="entry name" value="HisRS-like_core"/>
</dbReference>
<dbReference type="InterPro" id="IPR000719">
    <property type="entry name" value="Prot_kinase_dom"/>
</dbReference>
<dbReference type="Pfam" id="PF13393">
    <property type="entry name" value="tRNA-synt_His"/>
    <property type="match status" value="1"/>
</dbReference>
<feature type="domain" description="Protein kinase" evidence="14">
    <location>
        <begin position="585"/>
        <end position="991"/>
    </location>
</feature>
<feature type="domain" description="Protein kinase" evidence="14">
    <location>
        <begin position="259"/>
        <end position="516"/>
    </location>
</feature>
<dbReference type="InterPro" id="IPR008271">
    <property type="entry name" value="Ser/Thr_kinase_AS"/>
</dbReference>
<evidence type="ECO:0000256" key="5">
    <source>
        <dbReference type="ARBA" id="ARBA00022777"/>
    </source>
</evidence>
<dbReference type="GO" id="GO:0005634">
    <property type="term" value="C:nucleus"/>
    <property type="evidence" value="ECO:0007669"/>
    <property type="project" value="TreeGrafter"/>
</dbReference>
<evidence type="ECO:0000256" key="3">
    <source>
        <dbReference type="ARBA" id="ARBA00022679"/>
    </source>
</evidence>
<dbReference type="InterPro" id="IPR050339">
    <property type="entry name" value="CC_SR_Kinase"/>
</dbReference>
<dbReference type="SUPFAM" id="SSF56112">
    <property type="entry name" value="Protein kinase-like (PK-like)"/>
    <property type="match status" value="2"/>
</dbReference>
<dbReference type="InterPro" id="IPR006575">
    <property type="entry name" value="RWD_dom"/>
</dbReference>
<dbReference type="EMBL" id="CP119943">
    <property type="protein sequence ID" value="WFC98759.1"/>
    <property type="molecule type" value="Genomic_DNA"/>
</dbReference>
<dbReference type="Pfam" id="PF00069">
    <property type="entry name" value="Pkinase"/>
    <property type="match status" value="3"/>
</dbReference>
<evidence type="ECO:0000256" key="10">
    <source>
        <dbReference type="PIRSR" id="PIRSR000660-1"/>
    </source>
</evidence>
<dbReference type="CDD" id="cd14046">
    <property type="entry name" value="STKc_EIF2AK4_GCN2_rpt2"/>
    <property type="match status" value="1"/>
</dbReference>
<evidence type="ECO:0000256" key="2">
    <source>
        <dbReference type="ARBA" id="ARBA00022527"/>
    </source>
</evidence>
<dbReference type="SUPFAM" id="SSF54495">
    <property type="entry name" value="UBC-like"/>
    <property type="match status" value="1"/>
</dbReference>
<dbReference type="SUPFAM" id="SSF55681">
    <property type="entry name" value="Class II aaRS and biotin synthetases"/>
    <property type="match status" value="1"/>
</dbReference>
<evidence type="ECO:0000313" key="16">
    <source>
        <dbReference type="EMBL" id="WFC98759.1"/>
    </source>
</evidence>
<dbReference type="GO" id="GO:0005524">
    <property type="term" value="F:ATP binding"/>
    <property type="evidence" value="ECO:0007669"/>
    <property type="project" value="UniProtKB-UniRule"/>
</dbReference>
<dbReference type="FunFam" id="1.10.510.10:FF:000948">
    <property type="entry name" value="Related to GCN2-ser/thr protein kinase"/>
    <property type="match status" value="1"/>
</dbReference>
<sequence length="1690" mass="188313">MASASLLPAEEIAELRRTEREVITSILGSDFQVLDSKVWHGAAQVETYEVILRPDDEFQKKHVAVVVHIALTRSYPNTVPTLTIRSNDPRTHGVQSRDLTKLGEELNAKARTLIGSEMIWELFSAGQEYISAHNNAPNHESPSSRLSLEERMKQRALSEQQDEQRRAQREHATREQAETQRSRQLAELIESKKKSQEITIREERKKLRDAPMSAPLPPIEVGRADWERADFEAFAIDLVPVGDCMMRRGALLQTLPLTHIFLATLASGASDTPLGALEITPISSPYYATTSGARKIAEIQSEIGALQRIAHSTPTLVPILGCTRIACPTPDLPQAAALCVVHQCVNAWRMSQMLAQCRTLPWPSVRGHLQRILDGLHALHSAGIVHRQVTLDDLLLEQEQIRLAGAGFRRRLIDLHRSNALNAMQTEESSTPNLWRSPEAINDPIAYTAPRDLWDLGRCACQMLFGTHVIHTYTSPEQLFDTMRGNDLDEARTFLERLMHRSPRYRSDAAEMRTLLDETSAALWRMDETLPSPHHQTPRSREVQQRRSTTQRISSRGEPIGSFWQLRNIPNVPSQQSVSRYLSDFEEVEFLGKGAFGVVVKAKNKLDGRFYAVKKVRLSSSAAEEERTMREIMTLSRLDHPHIVRYVTCWIEETQVPAFSGLAPDSSSNLSMTTSQQLDASVIRALNRLEPANFDRGSADEDFLSTGRNQGLKDLQSFIRFGDSHEDQSQEEDREPNSISSTSSDDQESSMSTTSSSSDDASLDNSFPAPMSSSHERNFSTTRVLYIQMEYVENQTLSDAIERGLSIDEAWHIFRQMLEALAHIASVGIIHRDLKPSNVLMYANGDIKIGDFGLATTSFQTIETELRESVLHEQATGNPSESTELTSGLGTFSYIAPEVLAKRGLSTRYNFKVDMFSLGIMFFEMIASQRYYKTTMERYQLLRDLRQPTIQFPSSWDTAEFPAQTEIIRQLLDHDPSKRPSPMEMLRSPSLPPKMQDEYLEELLRLAAQPASTHRHQLIASLFAKADIDELRDFTFDTGAQSDEDDVLVGVVCQHLRSVFQKRGAVPVHPPLLVPPNDIYAGESDVVKLLDKTGNLVLLPHDLTVPFARVCARSGHSRLKRFDIADVYRENLLAGGQPRAVLAASYDIVSPEIDHASEAEILGVLDELLQIPGLASVTWEMELGHAAISSTLLARFPARLRSSIQNVLPLLFGRSSERRARQQLVQLGMSASQLDELNSLHLRGDVNETTQQLISLLTPGERVSLAAPIAEVKRVASLAHQFGIQHEICFAPMLAYGSHRYENGIIITVVNQTHSKRREVLAVGGRYDALLRRFAYPSTTSATMPTPSAVGVQVAIGKIVAALAKYQQVQVPRLMSRPEEERTLGPWTPRRCECYLAASAPGLLDLRIQLCTLLWTNGVSADLQYEGSVGESLESTTAMCRAEGILFLILLRAHSPALKIREVIPRTEHEVMRDDLLPFLHDRIARQRRIDLHTAGGTQARPSLPDMHSKAPVTTKHTPTPTVPAPVRTVAASEVHVTMPTKTERSRRDRDRHNDRRSKAGAHQVVAEKAAAEATRLTDAMASGKVPVFALDLAPNLLTRFASVAAGSEEAFRTQFNDITNEQREYLRNLRAQISHALGIEEAGPSPTAAVNTSLSTTRSSDPGPASQSSTNIGRALLYSIRDGRMLLTE</sequence>
<dbReference type="PROSITE" id="PS50908">
    <property type="entry name" value="RWD"/>
    <property type="match status" value="1"/>
</dbReference>
<feature type="compositionally biased region" description="Low complexity" evidence="13">
    <location>
        <begin position="738"/>
        <end position="766"/>
    </location>
</feature>
<comment type="similarity">
    <text evidence="7">Belongs to the protein kinase superfamily. Ser/Thr protein kinase family. GCN2 subfamily.</text>
</comment>
<gene>
    <name evidence="16" type="primary">GCN2</name>
    <name evidence="16" type="ORF">MYAM1_001491</name>
</gene>
<dbReference type="EC" id="2.7.11.1" evidence="1"/>
<dbReference type="SMART" id="SM00220">
    <property type="entry name" value="S_TKc"/>
    <property type="match status" value="1"/>
</dbReference>
<dbReference type="InterPro" id="IPR036621">
    <property type="entry name" value="Anticodon-bd_dom_sf"/>
</dbReference>
<dbReference type="GO" id="GO:0005829">
    <property type="term" value="C:cytosol"/>
    <property type="evidence" value="ECO:0007669"/>
    <property type="project" value="TreeGrafter"/>
</dbReference>
<dbReference type="PANTHER" id="PTHR11042:SF136">
    <property type="entry name" value="EIF-2-ALPHA KINASE GCN2"/>
    <property type="match status" value="1"/>
</dbReference>
<evidence type="ECO:0000259" key="15">
    <source>
        <dbReference type="PROSITE" id="PS50908"/>
    </source>
</evidence>
<feature type="compositionally biased region" description="Basic and acidic residues" evidence="13">
    <location>
        <begin position="189"/>
        <end position="206"/>
    </location>
</feature>
<dbReference type="GO" id="GO:0004694">
    <property type="term" value="F:eukaryotic translation initiation factor 2alpha kinase activity"/>
    <property type="evidence" value="ECO:0007669"/>
    <property type="project" value="InterPro"/>
</dbReference>
<feature type="compositionally biased region" description="Low complexity" evidence="13">
    <location>
        <begin position="1511"/>
        <end position="1524"/>
    </location>
</feature>
<evidence type="ECO:0000256" key="7">
    <source>
        <dbReference type="ARBA" id="ARBA00037982"/>
    </source>
</evidence>
<dbReference type="FunFam" id="3.10.110.10:FF:000050">
    <property type="entry name" value="eIF-2-alpha kinase GCN2"/>
    <property type="match status" value="1"/>
</dbReference>
<feature type="binding site" evidence="12">
    <location>
        <position position="615"/>
    </location>
    <ligand>
        <name>ATP</name>
        <dbReference type="ChEBI" id="CHEBI:30616"/>
    </ligand>
</feature>
<dbReference type="InterPro" id="IPR024435">
    <property type="entry name" value="HisRS-related_dom"/>
</dbReference>
<dbReference type="Pfam" id="PF12745">
    <property type="entry name" value="HGTP_anticodon2"/>
    <property type="match status" value="1"/>
</dbReference>
<dbReference type="Gene3D" id="3.10.110.10">
    <property type="entry name" value="Ubiquitin Conjugating Enzyme"/>
    <property type="match status" value="1"/>
</dbReference>
<dbReference type="InterPro" id="IPR017441">
    <property type="entry name" value="Protein_kinase_ATP_BS"/>
</dbReference>
<reference evidence="16 17" key="1">
    <citation type="submission" date="2023-03" db="EMBL/GenBank/DDBJ databases">
        <title>Mating type loci evolution in Malassezia.</title>
        <authorList>
            <person name="Coelho M.A."/>
        </authorList>
    </citation>
    <scope>NUCLEOTIDE SEQUENCE [LARGE SCALE GENOMIC DNA]</scope>
    <source>
        <strain evidence="16 17">CBS 9725</strain>
    </source>
</reference>
<dbReference type="InterPro" id="IPR016255">
    <property type="entry name" value="Gcn2"/>
</dbReference>
<dbReference type="PROSITE" id="PS50011">
    <property type="entry name" value="PROTEIN_KINASE_DOM"/>
    <property type="match status" value="2"/>
</dbReference>
<dbReference type="Gene3D" id="3.30.200.20">
    <property type="entry name" value="Phosphorylase Kinase, domain 1"/>
    <property type="match status" value="1"/>
</dbReference>
<keyword evidence="5 16" id="KW-0418">Kinase</keyword>
<evidence type="ECO:0000256" key="1">
    <source>
        <dbReference type="ARBA" id="ARBA00012513"/>
    </source>
</evidence>
<feature type="compositionally biased region" description="Basic and acidic residues" evidence="13">
    <location>
        <begin position="162"/>
        <end position="181"/>
    </location>
</feature>
<feature type="region of interest" description="Disordered" evidence="13">
    <location>
        <begin position="133"/>
        <end position="206"/>
    </location>
</feature>
<name>A0AAJ6CGG2_9BASI</name>
<evidence type="ECO:0000256" key="9">
    <source>
        <dbReference type="ARBA" id="ARBA00048679"/>
    </source>
</evidence>
<keyword evidence="3 16" id="KW-0808">Transferase</keyword>
<feature type="region of interest" description="Disordered" evidence="13">
    <location>
        <begin position="1494"/>
        <end position="1524"/>
    </location>
</feature>
<dbReference type="PIRSF" id="PIRSF000660">
    <property type="entry name" value="Ser/Thr_PK_GCN2"/>
    <property type="match status" value="1"/>
</dbReference>
<feature type="region of interest" description="Disordered" evidence="13">
    <location>
        <begin position="1643"/>
        <end position="1671"/>
    </location>
</feature>
<comment type="catalytic activity">
    <reaction evidence="9">
        <text>L-seryl-[protein] + ATP = O-phospho-L-seryl-[protein] + ADP + H(+)</text>
        <dbReference type="Rhea" id="RHEA:17989"/>
        <dbReference type="Rhea" id="RHEA-COMP:9863"/>
        <dbReference type="Rhea" id="RHEA-COMP:11604"/>
        <dbReference type="ChEBI" id="CHEBI:15378"/>
        <dbReference type="ChEBI" id="CHEBI:29999"/>
        <dbReference type="ChEBI" id="CHEBI:30616"/>
        <dbReference type="ChEBI" id="CHEBI:83421"/>
        <dbReference type="ChEBI" id="CHEBI:456216"/>
        <dbReference type="EC" id="2.7.11.1"/>
    </reaction>
</comment>
<evidence type="ECO:0000256" key="12">
    <source>
        <dbReference type="PROSITE-ProRule" id="PRU10141"/>
    </source>
</evidence>
<proteinExistence type="inferred from homology"/>
<feature type="compositionally biased region" description="Basic and acidic residues" evidence="13">
    <location>
        <begin position="1542"/>
        <end position="1558"/>
    </location>
</feature>
<dbReference type="InterPro" id="IPR045864">
    <property type="entry name" value="aa-tRNA-synth_II/BPL/LPL"/>
</dbReference>
<evidence type="ECO:0000256" key="11">
    <source>
        <dbReference type="PIRSR" id="PIRSR000660-2"/>
    </source>
</evidence>
<feature type="active site" description="Proton acceptor" evidence="10">
    <location>
        <position position="833"/>
    </location>
</feature>
<feature type="binding site" evidence="11">
    <location>
        <position position="614"/>
    </location>
    <ligand>
        <name>ATP</name>
        <dbReference type="ChEBI" id="CHEBI:30616"/>
    </ligand>
</feature>
<evidence type="ECO:0000256" key="6">
    <source>
        <dbReference type="ARBA" id="ARBA00022840"/>
    </source>
</evidence>
<dbReference type="Gene3D" id="3.40.50.800">
    <property type="entry name" value="Anticodon-binding domain"/>
    <property type="match status" value="1"/>
</dbReference>
<evidence type="ECO:0000256" key="13">
    <source>
        <dbReference type="SAM" id="MobiDB-lite"/>
    </source>
</evidence>
<dbReference type="Gene3D" id="3.30.930.10">
    <property type="entry name" value="Bira Bifunctional Protein, Domain 2"/>
    <property type="match status" value="1"/>
</dbReference>
<keyword evidence="6 11" id="KW-0067">ATP-binding</keyword>
<dbReference type="InterPro" id="IPR011009">
    <property type="entry name" value="Kinase-like_dom_sf"/>
</dbReference>
<feature type="binding site" evidence="11">
    <location>
        <begin position="591"/>
        <end position="599"/>
    </location>
    <ligand>
        <name>ATP</name>
        <dbReference type="ChEBI" id="CHEBI:30616"/>
    </ligand>
</feature>
<keyword evidence="4 11" id="KW-0547">Nucleotide-binding</keyword>
<protein>
    <recommendedName>
        <fullName evidence="1">non-specific serine/threonine protein kinase</fullName>
        <ecNumber evidence="1">2.7.11.1</ecNumber>
    </recommendedName>
</protein>
<comment type="catalytic activity">
    <reaction evidence="8">
        <text>L-threonyl-[protein] + ATP = O-phospho-L-threonyl-[protein] + ADP + H(+)</text>
        <dbReference type="Rhea" id="RHEA:46608"/>
        <dbReference type="Rhea" id="RHEA-COMP:11060"/>
        <dbReference type="Rhea" id="RHEA-COMP:11605"/>
        <dbReference type="ChEBI" id="CHEBI:15378"/>
        <dbReference type="ChEBI" id="CHEBI:30013"/>
        <dbReference type="ChEBI" id="CHEBI:30616"/>
        <dbReference type="ChEBI" id="CHEBI:61977"/>
        <dbReference type="ChEBI" id="CHEBI:456216"/>
        <dbReference type="EC" id="2.7.11.1"/>
    </reaction>
</comment>
<feature type="region of interest" description="Disordered" evidence="13">
    <location>
        <begin position="723"/>
        <end position="775"/>
    </location>
</feature>
<evidence type="ECO:0000313" key="17">
    <source>
        <dbReference type="Proteomes" id="UP001219567"/>
    </source>
</evidence>
<dbReference type="PROSITE" id="PS00107">
    <property type="entry name" value="PROTEIN_KINASE_ATP"/>
    <property type="match status" value="1"/>
</dbReference>
<dbReference type="InterPro" id="IPR016135">
    <property type="entry name" value="UBQ-conjugating_enzyme/RWD"/>
</dbReference>
<dbReference type="GO" id="GO:1990625">
    <property type="term" value="P:negative regulation of cytoplasmic translational initiation in response to stress"/>
    <property type="evidence" value="ECO:0007669"/>
    <property type="project" value="TreeGrafter"/>
</dbReference>
<evidence type="ECO:0000256" key="8">
    <source>
        <dbReference type="ARBA" id="ARBA00047899"/>
    </source>
</evidence>